<evidence type="ECO:0000313" key="5">
    <source>
        <dbReference type="EMBL" id="GAW06250.1"/>
    </source>
</evidence>
<feature type="compositionally biased region" description="Basic and acidic residues" evidence="3">
    <location>
        <begin position="1"/>
        <end position="28"/>
    </location>
</feature>
<dbReference type="InterPro" id="IPR035979">
    <property type="entry name" value="RBD_domain_sf"/>
</dbReference>
<accession>A0A1Q3EGE9</accession>
<feature type="compositionally biased region" description="Gly residues" evidence="3">
    <location>
        <begin position="511"/>
        <end position="524"/>
    </location>
</feature>
<protein>
    <submittedName>
        <fullName evidence="5">RNA-binding domain-containing protein</fullName>
    </submittedName>
</protein>
<feature type="region of interest" description="Disordered" evidence="3">
    <location>
        <begin position="361"/>
        <end position="393"/>
    </location>
</feature>
<feature type="region of interest" description="Disordered" evidence="3">
    <location>
        <begin position="1"/>
        <end position="290"/>
    </location>
</feature>
<feature type="compositionally biased region" description="Gly residues" evidence="3">
    <location>
        <begin position="475"/>
        <end position="503"/>
    </location>
</feature>
<dbReference type="InterPro" id="IPR012677">
    <property type="entry name" value="Nucleotide-bd_a/b_plait_sf"/>
</dbReference>
<reference evidence="5 6" key="2">
    <citation type="submission" date="2017-02" db="EMBL/GenBank/DDBJ databases">
        <title>A genome survey and senescence transcriptome analysis in Lentinula edodes.</title>
        <authorList>
            <person name="Sakamoto Y."/>
            <person name="Nakade K."/>
            <person name="Sato S."/>
            <person name="Yoshida Y."/>
            <person name="Miyazaki K."/>
            <person name="Natsume S."/>
            <person name="Konno N."/>
        </authorList>
    </citation>
    <scope>NUCLEOTIDE SEQUENCE [LARGE SCALE GENOMIC DNA]</scope>
    <source>
        <strain evidence="5 6">NBRC 111202</strain>
    </source>
</reference>
<dbReference type="Pfam" id="PF00076">
    <property type="entry name" value="RRM_1"/>
    <property type="match status" value="2"/>
</dbReference>
<evidence type="ECO:0000256" key="1">
    <source>
        <dbReference type="ARBA" id="ARBA00022884"/>
    </source>
</evidence>
<organism evidence="5 6">
    <name type="scientific">Lentinula edodes</name>
    <name type="common">Shiitake mushroom</name>
    <name type="synonym">Lentinus edodes</name>
    <dbReference type="NCBI Taxonomy" id="5353"/>
    <lineage>
        <taxon>Eukaryota</taxon>
        <taxon>Fungi</taxon>
        <taxon>Dikarya</taxon>
        <taxon>Basidiomycota</taxon>
        <taxon>Agaricomycotina</taxon>
        <taxon>Agaricomycetes</taxon>
        <taxon>Agaricomycetidae</taxon>
        <taxon>Agaricales</taxon>
        <taxon>Marasmiineae</taxon>
        <taxon>Omphalotaceae</taxon>
        <taxon>Lentinula</taxon>
    </lineage>
</organism>
<feature type="compositionally biased region" description="Acidic residues" evidence="3">
    <location>
        <begin position="193"/>
        <end position="203"/>
    </location>
</feature>
<dbReference type="AlphaFoldDB" id="A0A1Q3EGE9"/>
<dbReference type="STRING" id="5353.A0A1Q3EGE9"/>
<dbReference type="EMBL" id="BDGU01000310">
    <property type="protein sequence ID" value="GAW06250.1"/>
    <property type="molecule type" value="Genomic_DNA"/>
</dbReference>
<evidence type="ECO:0000256" key="3">
    <source>
        <dbReference type="SAM" id="MobiDB-lite"/>
    </source>
</evidence>
<feature type="region of interest" description="Disordered" evidence="3">
    <location>
        <begin position="462"/>
        <end position="538"/>
    </location>
</feature>
<reference evidence="5 6" key="1">
    <citation type="submission" date="2016-08" db="EMBL/GenBank/DDBJ databases">
        <authorList>
            <consortium name="Lentinula edodes genome sequencing consortium"/>
            <person name="Sakamoto Y."/>
            <person name="Nakade K."/>
            <person name="Sato S."/>
            <person name="Yoshida Y."/>
            <person name="Miyazaki K."/>
            <person name="Natsume S."/>
            <person name="Konno N."/>
        </authorList>
    </citation>
    <scope>NUCLEOTIDE SEQUENCE [LARGE SCALE GENOMIC DNA]</scope>
    <source>
        <strain evidence="5 6">NBRC 111202</strain>
    </source>
</reference>
<dbReference type="InterPro" id="IPR000504">
    <property type="entry name" value="RRM_dom"/>
</dbReference>
<proteinExistence type="predicted"/>
<feature type="compositionally biased region" description="Low complexity" evidence="3">
    <location>
        <begin position="108"/>
        <end position="121"/>
    </location>
</feature>
<feature type="compositionally biased region" description="Low complexity" evidence="3">
    <location>
        <begin position="85"/>
        <end position="94"/>
    </location>
</feature>
<dbReference type="Gene3D" id="3.30.70.330">
    <property type="match status" value="2"/>
</dbReference>
<dbReference type="SMART" id="SM00360">
    <property type="entry name" value="RRM"/>
    <property type="match status" value="2"/>
</dbReference>
<feature type="compositionally biased region" description="Acidic residues" evidence="3">
    <location>
        <begin position="243"/>
        <end position="252"/>
    </location>
</feature>
<dbReference type="PANTHER" id="PTHR23236">
    <property type="entry name" value="EUKARYOTIC TRANSLATION INITIATION FACTOR 4B/4H"/>
    <property type="match status" value="1"/>
</dbReference>
<dbReference type="Proteomes" id="UP000188533">
    <property type="component" value="Unassembled WGS sequence"/>
</dbReference>
<dbReference type="PANTHER" id="PTHR23236:SF11">
    <property type="entry name" value="EUKARYOTIC TRANSLATION INITIATION FACTOR 4H"/>
    <property type="match status" value="1"/>
</dbReference>
<evidence type="ECO:0000313" key="6">
    <source>
        <dbReference type="Proteomes" id="UP000188533"/>
    </source>
</evidence>
<sequence length="538" mass="56147">MGKSDKKVSKKAEKADTKVVEKATDKKAGKTSKAIKSKAAFKQTPTSSKDILAKAKKAAKAKSDSESDSDSDEKEKKVKPKANGKAKAPASSNESSEDSSSEDEKPKAVQVKKALAAAKKGSSSEEDSSDSDSKPQSKAKKPTPAAKLSKTAPSSSSADSDSDTSASDGEGAKKPLGKKAAVTASPAEKDSSSESESDDEEKEDLVAAAPTKKDSSSSSSDSSSDESSTKKTTTSKTTKDESSDSDDSDVGMEEGVKVAPVVNGKRKATEDTQAPPKKVKLANGEASPAEEEVKSIFVGQLSWNVDNDWLGQEFADCGEVVSATVQMDRNTGRSRGFGYVHFTSSDAVTKALEMNGKEIDGRPVKVDKSTPPNKDSVREKRAQTFGDQTSPPSHTLFVGNLSFSANEDSVWEFFNDYGVKTVRLPTDRETGKPKGYGYVEFDDIEGAKKAFEAMSGQELDGRSVRLDYSQPRDSAGGGRGGGRGGRGGFGGGGGRGGFGGGRGGGDRGRGGRGGRGGPRGGNPRSGGIVPHESKKITF</sequence>
<evidence type="ECO:0000256" key="2">
    <source>
        <dbReference type="PROSITE-ProRule" id="PRU00176"/>
    </source>
</evidence>
<feature type="domain" description="RRM" evidence="4">
    <location>
        <begin position="294"/>
        <end position="371"/>
    </location>
</feature>
<keyword evidence="1 2" id="KW-0694">RNA-binding</keyword>
<dbReference type="SUPFAM" id="SSF54928">
    <property type="entry name" value="RNA-binding domain, RBD"/>
    <property type="match status" value="2"/>
</dbReference>
<feature type="compositionally biased region" description="Low complexity" evidence="3">
    <location>
        <begin position="216"/>
        <end position="236"/>
    </location>
</feature>
<comment type="caution">
    <text evidence="5">The sequence shown here is derived from an EMBL/GenBank/DDBJ whole genome shotgun (WGS) entry which is preliminary data.</text>
</comment>
<keyword evidence="6" id="KW-1185">Reference proteome</keyword>
<dbReference type="PROSITE" id="PS50102">
    <property type="entry name" value="RRM"/>
    <property type="match status" value="2"/>
</dbReference>
<evidence type="ECO:0000259" key="4">
    <source>
        <dbReference type="PROSITE" id="PS50102"/>
    </source>
</evidence>
<name>A0A1Q3EGE9_LENED</name>
<gene>
    <name evidence="5" type="ORF">LENED_008160</name>
</gene>
<feature type="domain" description="RRM" evidence="4">
    <location>
        <begin position="394"/>
        <end position="471"/>
    </location>
</feature>
<dbReference type="GO" id="GO:0003723">
    <property type="term" value="F:RNA binding"/>
    <property type="evidence" value="ECO:0007669"/>
    <property type="project" value="UniProtKB-UniRule"/>
</dbReference>
<feature type="compositionally biased region" description="Low complexity" evidence="3">
    <location>
        <begin position="144"/>
        <end position="168"/>
    </location>
</feature>